<accession>A0AAV5U5Q2</accession>
<dbReference type="AlphaFoldDB" id="A0AAV5U5Q2"/>
<dbReference type="EMBL" id="BTSX01000005">
    <property type="protein sequence ID" value="GMT01707.1"/>
    <property type="molecule type" value="Genomic_DNA"/>
</dbReference>
<gene>
    <name evidence="1" type="ORF">PENTCL1PPCAC_23881</name>
</gene>
<evidence type="ECO:0000313" key="2">
    <source>
        <dbReference type="Proteomes" id="UP001432027"/>
    </source>
</evidence>
<protein>
    <submittedName>
        <fullName evidence="1">Uncharacterized protein</fullName>
    </submittedName>
</protein>
<keyword evidence="2" id="KW-1185">Reference proteome</keyword>
<sequence>MYSLDIVEKGWKYGMCAEIDHLMENRSTCSVERLSEKNPKLARFSPKLPSLEEVGIIKA</sequence>
<organism evidence="1 2">
    <name type="scientific">Pristionchus entomophagus</name>
    <dbReference type="NCBI Taxonomy" id="358040"/>
    <lineage>
        <taxon>Eukaryota</taxon>
        <taxon>Metazoa</taxon>
        <taxon>Ecdysozoa</taxon>
        <taxon>Nematoda</taxon>
        <taxon>Chromadorea</taxon>
        <taxon>Rhabditida</taxon>
        <taxon>Rhabditina</taxon>
        <taxon>Diplogasteromorpha</taxon>
        <taxon>Diplogasteroidea</taxon>
        <taxon>Neodiplogasteridae</taxon>
        <taxon>Pristionchus</taxon>
    </lineage>
</organism>
<comment type="caution">
    <text evidence="1">The sequence shown here is derived from an EMBL/GenBank/DDBJ whole genome shotgun (WGS) entry which is preliminary data.</text>
</comment>
<reference evidence="1" key="1">
    <citation type="submission" date="2023-10" db="EMBL/GenBank/DDBJ databases">
        <title>Genome assembly of Pristionchus species.</title>
        <authorList>
            <person name="Yoshida K."/>
            <person name="Sommer R.J."/>
        </authorList>
    </citation>
    <scope>NUCLEOTIDE SEQUENCE</scope>
    <source>
        <strain evidence="1">RS0144</strain>
    </source>
</reference>
<dbReference type="Proteomes" id="UP001432027">
    <property type="component" value="Unassembled WGS sequence"/>
</dbReference>
<proteinExistence type="predicted"/>
<name>A0AAV5U5Q2_9BILA</name>
<evidence type="ECO:0000313" key="1">
    <source>
        <dbReference type="EMBL" id="GMT01707.1"/>
    </source>
</evidence>